<keyword evidence="4" id="KW-1185">Reference proteome</keyword>
<dbReference type="Pfam" id="PF14200">
    <property type="entry name" value="RicinB_lectin_2"/>
    <property type="match status" value="1"/>
</dbReference>
<dbReference type="PANTHER" id="PTHR33840">
    <property type="match status" value="1"/>
</dbReference>
<feature type="domain" description="T6SS Phospholipase effector Tle1-like catalytic" evidence="1">
    <location>
        <begin position="5"/>
        <end position="270"/>
    </location>
</feature>
<dbReference type="InterPro" id="IPR018712">
    <property type="entry name" value="Tle1-like_cat"/>
</dbReference>
<dbReference type="Pfam" id="PF09994">
    <property type="entry name" value="T6SS_Tle1-like_cat"/>
    <property type="match status" value="1"/>
</dbReference>
<name>A0ABP1DI76_9APHY</name>
<accession>A0ABP1DI76</accession>
<dbReference type="Proteomes" id="UP001497453">
    <property type="component" value="Chromosome 4"/>
</dbReference>
<dbReference type="SUPFAM" id="SSF50370">
    <property type="entry name" value="Ricin B-like lectins"/>
    <property type="match status" value="2"/>
</dbReference>
<evidence type="ECO:0000313" key="4">
    <source>
        <dbReference type="Proteomes" id="UP001497453"/>
    </source>
</evidence>
<organism evidence="3 4">
    <name type="scientific">Somion occarium</name>
    <dbReference type="NCBI Taxonomy" id="3059160"/>
    <lineage>
        <taxon>Eukaryota</taxon>
        <taxon>Fungi</taxon>
        <taxon>Dikarya</taxon>
        <taxon>Basidiomycota</taxon>
        <taxon>Agaricomycotina</taxon>
        <taxon>Agaricomycetes</taxon>
        <taxon>Polyporales</taxon>
        <taxon>Cerrenaceae</taxon>
        <taxon>Somion</taxon>
    </lineage>
</organism>
<reference evidence="4" key="1">
    <citation type="submission" date="2024-04" db="EMBL/GenBank/DDBJ databases">
        <authorList>
            <person name="Shaw F."/>
            <person name="Minotto A."/>
        </authorList>
    </citation>
    <scope>NUCLEOTIDE SEQUENCE [LARGE SCALE GENOMIC DNA]</scope>
</reference>
<proteinExistence type="predicted"/>
<dbReference type="PROSITE" id="PS50231">
    <property type="entry name" value="RICIN_B_LECTIN"/>
    <property type="match status" value="2"/>
</dbReference>
<gene>
    <name evidence="3" type="ORF">GFSPODELE1_LOCUS6414</name>
</gene>
<dbReference type="PANTHER" id="PTHR33840:SF1">
    <property type="entry name" value="TLE1 PHOSPHOLIPASE DOMAIN-CONTAINING PROTEIN"/>
    <property type="match status" value="1"/>
</dbReference>
<evidence type="ECO:0000259" key="1">
    <source>
        <dbReference type="Pfam" id="PF09994"/>
    </source>
</evidence>
<dbReference type="EMBL" id="OZ037947">
    <property type="protein sequence ID" value="CAL1707526.1"/>
    <property type="molecule type" value="Genomic_DNA"/>
</dbReference>
<dbReference type="Gene3D" id="2.80.10.50">
    <property type="match status" value="2"/>
</dbReference>
<evidence type="ECO:0000313" key="3">
    <source>
        <dbReference type="EMBL" id="CAL1707526.1"/>
    </source>
</evidence>
<evidence type="ECO:0000259" key="2">
    <source>
        <dbReference type="Pfam" id="PF14200"/>
    </source>
</evidence>
<feature type="domain" description="Ricin B lectin" evidence="2">
    <location>
        <begin position="460"/>
        <end position="546"/>
    </location>
</feature>
<evidence type="ECO:0008006" key="5">
    <source>
        <dbReference type="Google" id="ProtNLM"/>
    </source>
</evidence>
<dbReference type="InterPro" id="IPR000772">
    <property type="entry name" value="Ricin_B_lectin"/>
</dbReference>
<dbReference type="InterPro" id="IPR035992">
    <property type="entry name" value="Ricin_B-like_lectins"/>
</dbReference>
<sequence>MANKKSLLVFCDGTGMDGLLSDPSNEPYDGGSQQVPTNVTRLSRAIAPLRVVGNDTISQITFYQSGTGSLAGFDGQGIAEDKTLQAYGIAVASKIRDAYCFIAQNYAPGDEICLFGFSRGAYTARKVAGLINRIGLLGREELSKFFTYWLQLSNGEQPGPPWPDTPIPIKCVGVWDTVGSVMSRTFSPIIDALSIKDTSLPPNIEVALHAVSLQENRKPFMCTLWTVPEGGLAPNQILKQRWFSGAHSDVGGGYANSELADLSLFWMASEISSFVTVDLPFIEASRQRSPSAHWGQHQPHNAWNESGATKHLLGHESRLEGKQVDKDSDFHLSIGEAPIKLTDPKYMITLDDLKRTLGSGWTPIYMQLSSFEQACRNNWDKPVLRGPREVPVGLDTPVGFIARAAKRQTANDTVVDQGAISPVPPLTLRIRNVLSGMMLDLSGGIHGGLVVNNQPNDQESQKWIFEAVGNNFTIRNANTNGAYLGTPPNVAPASGNKVHADQAIEWQIKEVSGGQAIELAIANDPNNLVLDLYGSFVANGTPIIFYPEGGGLNQQWILEDVLLHYRGDVAPGTYVIRNYSSRKALNLNVHTGEIVNYQYNGGDGQKWIVQAVYGGCRIMSYNKPDVYVGFREPGVPFHGTHAFGGNLVAEWHIQKAGDDLYNIELVSDPNLVLDLYYNNPENDTPIIAWPKQTPGHNQKWYFDPVA</sequence>
<protein>
    <recommendedName>
        <fullName evidence="5">DUF2235 domain-containing protein</fullName>
    </recommendedName>
</protein>